<keyword evidence="5 11" id="KW-1133">Transmembrane helix</keyword>
<evidence type="ECO:0000256" key="8">
    <source>
        <dbReference type="ARBA" id="ARBA00023136"/>
    </source>
</evidence>
<name>A0AAW0GWA0_9APHY</name>
<evidence type="ECO:0000256" key="6">
    <source>
        <dbReference type="ARBA" id="ARBA00023002"/>
    </source>
</evidence>
<dbReference type="EMBL" id="JASBNA010000001">
    <property type="protein sequence ID" value="KAK7696572.1"/>
    <property type="molecule type" value="Genomic_DNA"/>
</dbReference>
<evidence type="ECO:0000256" key="2">
    <source>
        <dbReference type="ARBA" id="ARBA00009295"/>
    </source>
</evidence>
<comment type="domain">
    <text evidence="9">The histidine box domains are involved in binding the catalytic metal ions.</text>
</comment>
<evidence type="ECO:0000256" key="7">
    <source>
        <dbReference type="ARBA" id="ARBA00023098"/>
    </source>
</evidence>
<dbReference type="GO" id="GO:0016020">
    <property type="term" value="C:membrane"/>
    <property type="evidence" value="ECO:0007669"/>
    <property type="project" value="UniProtKB-SubCell"/>
</dbReference>
<feature type="transmembrane region" description="Helical" evidence="11">
    <location>
        <begin position="104"/>
        <end position="122"/>
    </location>
</feature>
<evidence type="ECO:0000313" key="13">
    <source>
        <dbReference type="Proteomes" id="UP001385951"/>
    </source>
</evidence>
<comment type="subcellular location">
    <subcellularLocation>
        <location evidence="1">Membrane</location>
        <topology evidence="1">Multi-pass membrane protein</topology>
    </subcellularLocation>
</comment>
<comment type="similarity">
    <text evidence="2 9">Belongs to the fatty acid desaturase type 1 family.</text>
</comment>
<keyword evidence="8 11" id="KW-0472">Membrane</keyword>
<reference evidence="12 13" key="1">
    <citation type="submission" date="2022-09" db="EMBL/GenBank/DDBJ databases">
        <authorList>
            <person name="Palmer J.M."/>
        </authorList>
    </citation>
    <scope>NUCLEOTIDE SEQUENCE [LARGE SCALE GENOMIC DNA]</scope>
    <source>
        <strain evidence="12 13">DSM 7382</strain>
    </source>
</reference>
<dbReference type="GO" id="GO:0016717">
    <property type="term" value="F:oxidoreductase activity, acting on paired donors, with oxidation of a pair of donors resulting in the reduction of molecular oxygen to two molecules of water"/>
    <property type="evidence" value="ECO:0007669"/>
    <property type="project" value="InterPro"/>
</dbReference>
<organism evidence="12 13">
    <name type="scientific">Cerrena zonata</name>
    <dbReference type="NCBI Taxonomy" id="2478898"/>
    <lineage>
        <taxon>Eukaryota</taxon>
        <taxon>Fungi</taxon>
        <taxon>Dikarya</taxon>
        <taxon>Basidiomycota</taxon>
        <taxon>Agaricomycotina</taxon>
        <taxon>Agaricomycetes</taxon>
        <taxon>Polyporales</taxon>
        <taxon>Cerrenaceae</taxon>
        <taxon>Cerrena</taxon>
    </lineage>
</organism>
<accession>A0AAW0GWA0</accession>
<keyword evidence="6 9" id="KW-0560">Oxidoreductase</keyword>
<evidence type="ECO:0000256" key="4">
    <source>
        <dbReference type="ARBA" id="ARBA00022832"/>
    </source>
</evidence>
<evidence type="ECO:0000256" key="5">
    <source>
        <dbReference type="ARBA" id="ARBA00022989"/>
    </source>
</evidence>
<evidence type="ECO:0000256" key="1">
    <source>
        <dbReference type="ARBA" id="ARBA00004141"/>
    </source>
</evidence>
<gene>
    <name evidence="12" type="ORF">QCA50_001230</name>
</gene>
<dbReference type="GO" id="GO:0006633">
    <property type="term" value="P:fatty acid biosynthetic process"/>
    <property type="evidence" value="ECO:0007669"/>
    <property type="project" value="UniProtKB-KW"/>
</dbReference>
<keyword evidence="9" id="KW-0444">Lipid biosynthesis</keyword>
<sequence length="123" mass="13481">MDAFDVSNSGLQRLASGHEAQSSTLSRSTNASMPSSGEEDLSSEDDYDRGSKSFVARQLDASTPLPPVTWSNLSERIIWFNLITVILTPLLSLYGILTTRVTSQTLIFSIVYYVWNMLGITAG</sequence>
<keyword evidence="4" id="KW-0276">Fatty acid metabolism</keyword>
<evidence type="ECO:0000256" key="9">
    <source>
        <dbReference type="RuleBase" id="RU000581"/>
    </source>
</evidence>
<evidence type="ECO:0000256" key="11">
    <source>
        <dbReference type="SAM" id="Phobius"/>
    </source>
</evidence>
<keyword evidence="7" id="KW-0443">Lipid metabolism</keyword>
<proteinExistence type="inferred from homology"/>
<protein>
    <submittedName>
        <fullName evidence="12">Uncharacterized protein</fullName>
    </submittedName>
</protein>
<evidence type="ECO:0000256" key="3">
    <source>
        <dbReference type="ARBA" id="ARBA00022692"/>
    </source>
</evidence>
<dbReference type="Proteomes" id="UP001385951">
    <property type="component" value="Unassembled WGS sequence"/>
</dbReference>
<evidence type="ECO:0000256" key="10">
    <source>
        <dbReference type="SAM" id="MobiDB-lite"/>
    </source>
</evidence>
<feature type="compositionally biased region" description="Polar residues" evidence="10">
    <location>
        <begin position="19"/>
        <end position="34"/>
    </location>
</feature>
<feature type="compositionally biased region" description="Acidic residues" evidence="10">
    <location>
        <begin position="37"/>
        <end position="47"/>
    </location>
</feature>
<feature type="region of interest" description="Disordered" evidence="10">
    <location>
        <begin position="1"/>
        <end position="49"/>
    </location>
</feature>
<keyword evidence="9" id="KW-0275">Fatty acid biosynthesis</keyword>
<feature type="transmembrane region" description="Helical" evidence="11">
    <location>
        <begin position="77"/>
        <end position="97"/>
    </location>
</feature>
<keyword evidence="3 9" id="KW-0812">Transmembrane</keyword>
<dbReference type="PRINTS" id="PR00075">
    <property type="entry name" value="FACDDSATRASE"/>
</dbReference>
<feature type="compositionally biased region" description="Polar residues" evidence="10">
    <location>
        <begin position="1"/>
        <end position="11"/>
    </location>
</feature>
<keyword evidence="13" id="KW-1185">Reference proteome</keyword>
<dbReference type="InterPro" id="IPR015876">
    <property type="entry name" value="Acyl-CoA_DS"/>
</dbReference>
<comment type="cofactor">
    <cofactor evidence="9">
        <name>Fe(2+)</name>
        <dbReference type="ChEBI" id="CHEBI:29033"/>
    </cofactor>
</comment>
<comment type="caution">
    <text evidence="12">The sequence shown here is derived from an EMBL/GenBank/DDBJ whole genome shotgun (WGS) entry which is preliminary data.</text>
</comment>
<evidence type="ECO:0000313" key="12">
    <source>
        <dbReference type="EMBL" id="KAK7696572.1"/>
    </source>
</evidence>
<dbReference type="AlphaFoldDB" id="A0AAW0GWA0"/>